<keyword evidence="1" id="KW-0732">Signal</keyword>
<dbReference type="EMBL" id="GEDG01032787">
    <property type="protein sequence ID" value="JAP10629.1"/>
    <property type="molecule type" value="Transcribed_RNA"/>
</dbReference>
<accession>A0A0V0GR66</accession>
<reference evidence="2" key="1">
    <citation type="submission" date="2015-12" db="EMBL/GenBank/DDBJ databases">
        <title>Gene expression during late stages of embryo sac development: a critical building block for successful pollen-pistil interactions.</title>
        <authorList>
            <person name="Liu Y."/>
            <person name="Joly V."/>
            <person name="Sabar M."/>
            <person name="Matton D.P."/>
        </authorList>
    </citation>
    <scope>NUCLEOTIDE SEQUENCE</scope>
</reference>
<organism evidence="2">
    <name type="scientific">Solanum chacoense</name>
    <name type="common">Chaco potato</name>
    <dbReference type="NCBI Taxonomy" id="4108"/>
    <lineage>
        <taxon>Eukaryota</taxon>
        <taxon>Viridiplantae</taxon>
        <taxon>Streptophyta</taxon>
        <taxon>Embryophyta</taxon>
        <taxon>Tracheophyta</taxon>
        <taxon>Spermatophyta</taxon>
        <taxon>Magnoliopsida</taxon>
        <taxon>eudicotyledons</taxon>
        <taxon>Gunneridae</taxon>
        <taxon>Pentapetalae</taxon>
        <taxon>asterids</taxon>
        <taxon>lamiids</taxon>
        <taxon>Solanales</taxon>
        <taxon>Solanaceae</taxon>
        <taxon>Solanoideae</taxon>
        <taxon>Solaneae</taxon>
        <taxon>Solanum</taxon>
    </lineage>
</organism>
<proteinExistence type="predicted"/>
<feature type="signal peptide" evidence="1">
    <location>
        <begin position="1"/>
        <end position="21"/>
    </location>
</feature>
<feature type="chain" id="PRO_5006865514" evidence="1">
    <location>
        <begin position="22"/>
        <end position="70"/>
    </location>
</feature>
<name>A0A0V0GR66_SOLCH</name>
<evidence type="ECO:0000256" key="1">
    <source>
        <dbReference type="SAM" id="SignalP"/>
    </source>
</evidence>
<evidence type="ECO:0000313" key="2">
    <source>
        <dbReference type="EMBL" id="JAP10629.1"/>
    </source>
</evidence>
<sequence>MYVNLLIVMLVLMILLDRCYCTRALRITQLRLLNSELASHLYTSPINLVVTQGHSSFFCIGFTLVMAICS</sequence>
<dbReference type="AlphaFoldDB" id="A0A0V0GR66"/>
<protein>
    <submittedName>
        <fullName evidence="2">Putative ovule protein</fullName>
    </submittedName>
</protein>